<keyword evidence="6" id="KW-1185">Reference proteome</keyword>
<dbReference type="Pfam" id="PF07695">
    <property type="entry name" value="7TMR-DISM_7TM"/>
    <property type="match status" value="1"/>
</dbReference>
<dbReference type="SUPFAM" id="SSF55073">
    <property type="entry name" value="Nucleotide cyclase"/>
    <property type="match status" value="1"/>
</dbReference>
<comment type="caution">
    <text evidence="5">The sequence shown here is derived from an EMBL/GenBank/DDBJ whole genome shotgun (WGS) entry which is preliminary data.</text>
</comment>
<dbReference type="PANTHER" id="PTHR45138">
    <property type="entry name" value="REGULATORY COMPONENTS OF SENSORY TRANSDUCTION SYSTEM"/>
    <property type="match status" value="1"/>
</dbReference>
<evidence type="ECO:0000256" key="1">
    <source>
        <dbReference type="ARBA" id="ARBA00012528"/>
    </source>
</evidence>
<dbReference type="InterPro" id="IPR011623">
    <property type="entry name" value="7TMR_DISM_rcpt_extracell_dom1"/>
</dbReference>
<dbReference type="NCBIfam" id="TIGR00254">
    <property type="entry name" value="GGDEF"/>
    <property type="match status" value="1"/>
</dbReference>
<evidence type="ECO:0000256" key="2">
    <source>
        <dbReference type="ARBA" id="ARBA00034247"/>
    </source>
</evidence>
<evidence type="ECO:0000313" key="6">
    <source>
        <dbReference type="Proteomes" id="UP001595453"/>
    </source>
</evidence>
<feature type="transmembrane region" description="Helical" evidence="3">
    <location>
        <begin position="315"/>
        <end position="334"/>
    </location>
</feature>
<dbReference type="SMART" id="SM00267">
    <property type="entry name" value="GGDEF"/>
    <property type="match status" value="1"/>
</dbReference>
<keyword evidence="5" id="KW-0548">Nucleotidyltransferase</keyword>
<feature type="transmembrane region" description="Helical" evidence="3">
    <location>
        <begin position="371"/>
        <end position="395"/>
    </location>
</feature>
<evidence type="ECO:0000256" key="3">
    <source>
        <dbReference type="SAM" id="Phobius"/>
    </source>
</evidence>
<comment type="catalytic activity">
    <reaction evidence="2">
        <text>2 GTP = 3',3'-c-di-GMP + 2 diphosphate</text>
        <dbReference type="Rhea" id="RHEA:24898"/>
        <dbReference type="ChEBI" id="CHEBI:33019"/>
        <dbReference type="ChEBI" id="CHEBI:37565"/>
        <dbReference type="ChEBI" id="CHEBI:58805"/>
        <dbReference type="EC" id="2.7.7.65"/>
    </reaction>
</comment>
<organism evidence="5 6">
    <name type="scientific">Pseudoalteromonas fenneropenaei</name>
    <dbReference type="NCBI Taxonomy" id="1737459"/>
    <lineage>
        <taxon>Bacteria</taxon>
        <taxon>Pseudomonadati</taxon>
        <taxon>Pseudomonadota</taxon>
        <taxon>Gammaproteobacteria</taxon>
        <taxon>Alteromonadales</taxon>
        <taxon>Pseudoalteromonadaceae</taxon>
        <taxon>Pseudoalteromonas</taxon>
    </lineage>
</organism>
<dbReference type="PROSITE" id="PS50887">
    <property type="entry name" value="GGDEF"/>
    <property type="match status" value="1"/>
</dbReference>
<feature type="transmembrane region" description="Helical" evidence="3">
    <location>
        <begin position="292"/>
        <end position="309"/>
    </location>
</feature>
<keyword evidence="3" id="KW-0472">Membrane</keyword>
<dbReference type="Pfam" id="PF07696">
    <property type="entry name" value="7TMR-DISMED2"/>
    <property type="match status" value="1"/>
</dbReference>
<proteinExistence type="predicted"/>
<dbReference type="RefSeq" id="WP_377119619.1">
    <property type="nucleotide sequence ID" value="NZ_JBHRSD010000001.1"/>
</dbReference>
<dbReference type="EC" id="2.7.7.65" evidence="1"/>
<gene>
    <name evidence="5" type="ORF">ACFOEE_00090</name>
</gene>
<protein>
    <recommendedName>
        <fullName evidence="1">diguanylate cyclase</fullName>
        <ecNumber evidence="1">2.7.7.65</ecNumber>
    </recommendedName>
</protein>
<reference evidence="6" key="1">
    <citation type="journal article" date="2019" name="Int. J. Syst. Evol. Microbiol.">
        <title>The Global Catalogue of Microorganisms (GCM) 10K type strain sequencing project: providing services to taxonomists for standard genome sequencing and annotation.</title>
        <authorList>
            <consortium name="The Broad Institute Genomics Platform"/>
            <consortium name="The Broad Institute Genome Sequencing Center for Infectious Disease"/>
            <person name="Wu L."/>
            <person name="Ma J."/>
        </authorList>
    </citation>
    <scope>NUCLEOTIDE SEQUENCE [LARGE SCALE GENOMIC DNA]</scope>
    <source>
        <strain evidence="6">KCTC 42730</strain>
    </source>
</reference>
<keyword evidence="3" id="KW-0812">Transmembrane</keyword>
<accession>A0ABV7CEC2</accession>
<dbReference type="GO" id="GO:0052621">
    <property type="term" value="F:diguanylate cyclase activity"/>
    <property type="evidence" value="ECO:0007669"/>
    <property type="project" value="UniProtKB-EC"/>
</dbReference>
<dbReference type="CDD" id="cd01949">
    <property type="entry name" value="GGDEF"/>
    <property type="match status" value="1"/>
</dbReference>
<dbReference type="InterPro" id="IPR043128">
    <property type="entry name" value="Rev_trsase/Diguanyl_cyclase"/>
</dbReference>
<keyword evidence="3" id="KW-1133">Transmembrane helix</keyword>
<evidence type="ECO:0000259" key="4">
    <source>
        <dbReference type="PROSITE" id="PS50887"/>
    </source>
</evidence>
<feature type="transmembrane region" description="Helical" evidence="3">
    <location>
        <begin position="227"/>
        <end position="247"/>
    </location>
</feature>
<evidence type="ECO:0000313" key="5">
    <source>
        <dbReference type="EMBL" id="MFC3030930.1"/>
    </source>
</evidence>
<feature type="transmembrane region" description="Helical" evidence="3">
    <location>
        <begin position="200"/>
        <end position="220"/>
    </location>
</feature>
<dbReference type="InterPro" id="IPR029787">
    <property type="entry name" value="Nucleotide_cyclase"/>
</dbReference>
<dbReference type="Pfam" id="PF00990">
    <property type="entry name" value="GGDEF"/>
    <property type="match status" value="1"/>
</dbReference>
<dbReference type="Proteomes" id="UP001595453">
    <property type="component" value="Unassembled WGS sequence"/>
</dbReference>
<dbReference type="Gene3D" id="3.30.70.270">
    <property type="match status" value="1"/>
</dbReference>
<keyword evidence="5" id="KW-0808">Transferase</keyword>
<feature type="transmembrane region" description="Helical" evidence="3">
    <location>
        <begin position="259"/>
        <end position="280"/>
    </location>
</feature>
<dbReference type="Gene3D" id="2.60.40.2380">
    <property type="match status" value="1"/>
</dbReference>
<dbReference type="InterPro" id="IPR000160">
    <property type="entry name" value="GGDEF_dom"/>
</dbReference>
<dbReference type="InterPro" id="IPR050469">
    <property type="entry name" value="Diguanylate_Cyclase"/>
</dbReference>
<dbReference type="PANTHER" id="PTHR45138:SF9">
    <property type="entry name" value="DIGUANYLATE CYCLASE DGCM-RELATED"/>
    <property type="match status" value="1"/>
</dbReference>
<feature type="transmembrane region" description="Helical" evidence="3">
    <location>
        <begin position="346"/>
        <end position="365"/>
    </location>
</feature>
<dbReference type="EMBL" id="JBHRSD010000001">
    <property type="protein sequence ID" value="MFC3030930.1"/>
    <property type="molecule type" value="Genomic_DNA"/>
</dbReference>
<feature type="domain" description="GGDEF" evidence="4">
    <location>
        <begin position="445"/>
        <end position="578"/>
    </location>
</feature>
<dbReference type="InterPro" id="IPR011622">
    <property type="entry name" value="7TMR_DISM_rcpt_extracell_dom2"/>
</dbReference>
<sequence length="594" mass="67122">MVQSGWQQTSLKQNLRVYAALWLCFFMLLGWQVKAAERVQMLYISDSQVSFEHFAMDYFVDTSQNMAVNDVLQQDFISASNSISLGTQAKVTWSRVRLMSVASEERVLYLHHPAAYHNRAVSLYVFRAGNLIAEKVLDFDVSPSSALLYGAAAVFPVVLPKGAQLDLYIKTESYSHQWFSLKLYDAESSKQALVGSRSDVALLVGMLLALMLYNIFLYISSYRIENIFYSLYLISGAVWIALSYGLLADQLKWYGQKVMMLHLTLIAMPMFLVLFMMSIFATRNSHPKEHRALLVVLMLLAGDFVYGLFDVVGALHFASSLAAMTIIITLWVAVSLLGKGNPFAKLFLVGHLAFFACNAVAVLYYKGLLPYNYFTSHSVGLGILLEALMLAFILSHRIKLLERMRIAQEELKRQAQTDQLTRAYNRHYFESEAPTLLQQAKKQKSPLSLLLLDLDKFKTINDNYSHITGDKVLRLFVELLRKELKLTDMIVRYGGEEFIVMLPDCDSEHATIIAERLRKLTAEQIVAVTFQKNMRFTVSIGVAQWQSGEALQDLILRADKALYLAKQAGRNRVCLFDGAYSTAEQDADITLAHG</sequence>
<name>A0ABV7CEC2_9GAMM</name>